<dbReference type="InterPro" id="IPR001245">
    <property type="entry name" value="Ser-Thr/Tyr_kinase_cat_dom"/>
</dbReference>
<dbReference type="Pfam" id="PF07714">
    <property type="entry name" value="PK_Tyr_Ser-Thr"/>
    <property type="match status" value="1"/>
</dbReference>
<dbReference type="PANTHER" id="PTHR43628:SF1">
    <property type="entry name" value="CHITIN SYNTHASE REGULATORY FACTOR 2-RELATED"/>
    <property type="match status" value="1"/>
</dbReference>
<dbReference type="InterPro" id="IPR011990">
    <property type="entry name" value="TPR-like_helical_dom_sf"/>
</dbReference>
<dbReference type="PROSITE" id="PS00107">
    <property type="entry name" value="PROTEIN_KINASE_ATP"/>
    <property type="match status" value="1"/>
</dbReference>
<dbReference type="InterPro" id="IPR006597">
    <property type="entry name" value="Sel1-like"/>
</dbReference>
<comment type="caution">
    <text evidence="3">The sequence shown here is derived from an EMBL/GenBank/DDBJ whole genome shotgun (WGS) entry which is preliminary data.</text>
</comment>
<dbReference type="SUPFAM" id="SSF56112">
    <property type="entry name" value="Protein kinase-like (PK-like)"/>
    <property type="match status" value="1"/>
</dbReference>
<dbReference type="GO" id="GO:0004672">
    <property type="term" value="F:protein kinase activity"/>
    <property type="evidence" value="ECO:0007669"/>
    <property type="project" value="InterPro"/>
</dbReference>
<dbReference type="PANTHER" id="PTHR43628">
    <property type="entry name" value="ACTIVATOR OF C KINASE PROTEIN 1-RELATED"/>
    <property type="match status" value="1"/>
</dbReference>
<evidence type="ECO:0000256" key="1">
    <source>
        <dbReference type="PROSITE-ProRule" id="PRU10141"/>
    </source>
</evidence>
<dbReference type="AlphaFoldDB" id="A0A2Z6R9M1"/>
<dbReference type="PROSITE" id="PS50011">
    <property type="entry name" value="PROTEIN_KINASE_DOM"/>
    <property type="match status" value="1"/>
</dbReference>
<organism evidence="3 4">
    <name type="scientific">Rhizophagus clarus</name>
    <dbReference type="NCBI Taxonomy" id="94130"/>
    <lineage>
        <taxon>Eukaryota</taxon>
        <taxon>Fungi</taxon>
        <taxon>Fungi incertae sedis</taxon>
        <taxon>Mucoromycota</taxon>
        <taxon>Glomeromycotina</taxon>
        <taxon>Glomeromycetes</taxon>
        <taxon>Glomerales</taxon>
        <taxon>Glomeraceae</taxon>
        <taxon>Rhizophagus</taxon>
    </lineage>
</organism>
<dbReference type="EMBL" id="BEXD01002668">
    <property type="protein sequence ID" value="GBB99015.1"/>
    <property type="molecule type" value="Genomic_DNA"/>
</dbReference>
<dbReference type="Proteomes" id="UP000247702">
    <property type="component" value="Unassembled WGS sequence"/>
</dbReference>
<keyword evidence="4" id="KW-1185">Reference proteome</keyword>
<gene>
    <name evidence="3" type="ORF">RclHR1_00340006</name>
</gene>
<dbReference type="Gene3D" id="1.10.510.10">
    <property type="entry name" value="Transferase(Phosphotransferase) domain 1"/>
    <property type="match status" value="1"/>
</dbReference>
<dbReference type="GO" id="GO:0005524">
    <property type="term" value="F:ATP binding"/>
    <property type="evidence" value="ECO:0007669"/>
    <property type="project" value="UniProtKB-UniRule"/>
</dbReference>
<dbReference type="InterPro" id="IPR011009">
    <property type="entry name" value="Kinase-like_dom_sf"/>
</dbReference>
<evidence type="ECO:0000313" key="3">
    <source>
        <dbReference type="EMBL" id="GBB99015.1"/>
    </source>
</evidence>
<dbReference type="SUPFAM" id="SSF81901">
    <property type="entry name" value="HCP-like"/>
    <property type="match status" value="1"/>
</dbReference>
<keyword evidence="1" id="KW-0547">Nucleotide-binding</keyword>
<dbReference type="InterPro" id="IPR017441">
    <property type="entry name" value="Protein_kinase_ATP_BS"/>
</dbReference>
<accession>A0A2Z6R9M1</accession>
<dbReference type="InterPro" id="IPR000719">
    <property type="entry name" value="Prot_kinase_dom"/>
</dbReference>
<feature type="domain" description="Protein kinase" evidence="2">
    <location>
        <begin position="37"/>
        <end position="307"/>
    </location>
</feature>
<proteinExistence type="predicted"/>
<protein>
    <recommendedName>
        <fullName evidence="2">Protein kinase domain-containing protein</fullName>
    </recommendedName>
</protein>
<evidence type="ECO:0000259" key="2">
    <source>
        <dbReference type="PROSITE" id="PS50011"/>
    </source>
</evidence>
<dbReference type="InterPro" id="IPR052945">
    <property type="entry name" value="Mitotic_Regulator"/>
</dbReference>
<sequence length="651" mass="75017">MSANIEMQAIENTNEWINLIEEAVIKQHIKFYEFKQFSNFQLIGAGSFGKVYCVNEGEKHLALKTFFNLDNITIKEIVRELKIQREDKFHDNIIRYHGITKFESETHINNNCMLVMEYADGGCLRSYLEKSFNKLTWYDKFNMAYQLAYAVSCLHSEGIVHGDLHSGNILIHQNTIKLTDFGLSNRIGASSNFQSKLLKMVSYLDPKILNRQRNNNCQSIQMNLLNEKSDIYGVGVLLWEISSGKFPFHGEDKQYDELIAEISQGLREKVVPNTPKDYIKIYTRCWDGEPDNRPTIYQVVDLLKVMITETDITENTCNQKPNVVSLSTINSESRRELSQLIQNFNKINIKEIDPIVVSSERDKLLFEKGFNIAVDVLNDLIFELLEKGIESKSIKEQIKEYYDNHNIKPREIYNWLLSNQNNSNSIFLLGYFNYREIGTSKNCDKAFNLFLNASEKNHILAQFYVAGCYQYGYGTIKNEKLAFEYFEKVANKNSTAGQIDIGYCYEIGLGIKKDSNKAFYWYEKAANSGNMLAMHNLGNCYRNGVGVETDYEKAFELYKQSAEGGYSGGMTMVGFCYFHGIGTKIYKQKAFELYQKSANLGSKVAQYNLGTMYEYGDGITKDTDKAIYWYEKAAKQGYQHAQNKLKKFKNQ</sequence>
<keyword evidence="1" id="KW-0067">ATP-binding</keyword>
<dbReference type="Gene3D" id="1.25.40.10">
    <property type="entry name" value="Tetratricopeptide repeat domain"/>
    <property type="match status" value="2"/>
</dbReference>
<feature type="binding site" evidence="1">
    <location>
        <position position="64"/>
    </location>
    <ligand>
        <name>ATP</name>
        <dbReference type="ChEBI" id="CHEBI:30616"/>
    </ligand>
</feature>
<name>A0A2Z6R9M1_9GLOM</name>
<dbReference type="SMART" id="SM00671">
    <property type="entry name" value="SEL1"/>
    <property type="match status" value="6"/>
</dbReference>
<reference evidence="3 4" key="1">
    <citation type="submission" date="2017-11" db="EMBL/GenBank/DDBJ databases">
        <title>The genome of Rhizophagus clarus HR1 reveals common genetic basis of auxotrophy among arbuscular mycorrhizal fungi.</title>
        <authorList>
            <person name="Kobayashi Y."/>
        </authorList>
    </citation>
    <scope>NUCLEOTIDE SEQUENCE [LARGE SCALE GENOMIC DNA]</scope>
    <source>
        <strain evidence="3 4">HR1</strain>
    </source>
</reference>
<dbReference type="Pfam" id="PF08238">
    <property type="entry name" value="Sel1"/>
    <property type="match status" value="6"/>
</dbReference>
<evidence type="ECO:0000313" key="4">
    <source>
        <dbReference type="Proteomes" id="UP000247702"/>
    </source>
</evidence>